<feature type="domain" description="PDZ" evidence="5">
    <location>
        <begin position="208"/>
        <end position="301"/>
    </location>
</feature>
<dbReference type="EMBL" id="JAWJWE010000040">
    <property type="protein sequence ID" value="KAK6619658.1"/>
    <property type="molecule type" value="Genomic_DNA"/>
</dbReference>
<dbReference type="PROSITE" id="PS50106">
    <property type="entry name" value="PDZ"/>
    <property type="match status" value="1"/>
</dbReference>
<feature type="compositionally biased region" description="Low complexity" evidence="3">
    <location>
        <begin position="67"/>
        <end position="87"/>
    </location>
</feature>
<gene>
    <name evidence="6" type="ORF">RUM43_012415</name>
</gene>
<evidence type="ECO:0000313" key="7">
    <source>
        <dbReference type="Proteomes" id="UP001372834"/>
    </source>
</evidence>
<feature type="compositionally biased region" description="Low complexity" evidence="3">
    <location>
        <begin position="761"/>
        <end position="776"/>
    </location>
</feature>
<proteinExistence type="predicted"/>
<name>A0AAN8PTQ7_POLSC</name>
<dbReference type="SUPFAM" id="SSF50156">
    <property type="entry name" value="PDZ domain-like"/>
    <property type="match status" value="1"/>
</dbReference>
<dbReference type="PANTHER" id="PTHR24135:SF28">
    <property type="entry name" value="LD13733P"/>
    <property type="match status" value="1"/>
</dbReference>
<dbReference type="GO" id="GO:0035255">
    <property type="term" value="F:ionotropic glutamate receptor binding"/>
    <property type="evidence" value="ECO:0007669"/>
    <property type="project" value="TreeGrafter"/>
</dbReference>
<dbReference type="FunFam" id="2.30.42.10:FF:000018">
    <property type="entry name" value="SH3 and multiple ankyrin repeat domains protein 2"/>
    <property type="match status" value="1"/>
</dbReference>
<dbReference type="GO" id="GO:0043197">
    <property type="term" value="C:dendritic spine"/>
    <property type="evidence" value="ECO:0007669"/>
    <property type="project" value="TreeGrafter"/>
</dbReference>
<evidence type="ECO:0000313" key="6">
    <source>
        <dbReference type="EMBL" id="KAK6619658.1"/>
    </source>
</evidence>
<feature type="region of interest" description="Disordered" evidence="3">
    <location>
        <begin position="340"/>
        <end position="360"/>
    </location>
</feature>
<dbReference type="InterPro" id="IPR036028">
    <property type="entry name" value="SH3-like_dom_sf"/>
</dbReference>
<dbReference type="Pfam" id="PF00595">
    <property type="entry name" value="PDZ"/>
    <property type="match status" value="1"/>
</dbReference>
<dbReference type="InterPro" id="IPR036034">
    <property type="entry name" value="PDZ_sf"/>
</dbReference>
<dbReference type="SMART" id="SM00228">
    <property type="entry name" value="PDZ"/>
    <property type="match status" value="1"/>
</dbReference>
<feature type="region of interest" description="Disordered" evidence="3">
    <location>
        <begin position="638"/>
        <end position="776"/>
    </location>
</feature>
<dbReference type="SUPFAM" id="SSF50044">
    <property type="entry name" value="SH3-domain"/>
    <property type="match status" value="1"/>
</dbReference>
<dbReference type="Gene3D" id="2.30.42.10">
    <property type="match status" value="1"/>
</dbReference>
<accession>A0AAN8PTQ7</accession>
<evidence type="ECO:0000256" key="2">
    <source>
        <dbReference type="PROSITE-ProRule" id="PRU00192"/>
    </source>
</evidence>
<dbReference type="PANTHER" id="PTHR24135">
    <property type="entry name" value="SH3 AND MULTIPLE ANKYRIN REPEAT DOMAINS PROTEIN"/>
    <property type="match status" value="1"/>
</dbReference>
<feature type="compositionally biased region" description="Polar residues" evidence="3">
    <location>
        <begin position="667"/>
        <end position="692"/>
    </location>
</feature>
<feature type="region of interest" description="Disordered" evidence="3">
    <location>
        <begin position="789"/>
        <end position="830"/>
    </location>
</feature>
<feature type="compositionally biased region" description="Polar residues" evidence="3">
    <location>
        <begin position="726"/>
        <end position="755"/>
    </location>
</feature>
<comment type="caution">
    <text evidence="6">The sequence shown here is derived from an EMBL/GenBank/DDBJ whole genome shotgun (WGS) entry which is preliminary data.</text>
</comment>
<dbReference type="PROSITE" id="PS50002">
    <property type="entry name" value="SH3"/>
    <property type="match status" value="1"/>
</dbReference>
<dbReference type="SMART" id="SM00326">
    <property type="entry name" value="SH3"/>
    <property type="match status" value="1"/>
</dbReference>
<dbReference type="AlphaFoldDB" id="A0AAN8PTQ7"/>
<sequence>MTLTVREVDDKDASRDCLDSRTGLWELVLEVRDVYRRPISMELVSVGCQGNTQGVRPTSPGKDKSLGDTSDIISDSSGVGTSTSDTTNPSITLPGTTVVCIESYNSGLPGHLSITQGDILEVTGATDDGYLEGNLRNQGTGLFPSHYVQEVRLRSNAAIPLAIQSHDMNTIGPQRSASGSRVQGRREVQKHFATAPRLKKILPAEPRTVVLHRARKGFGFVLRGAKASSPLMELTPNGRCPGLQYLDDVDKGGVADMAGLQKGDYLLAINGEDVSAASHEKVVELIRKSGDLVQMTVVSVGSPTGMQNSKSTANITGVPPGRGYATLPRKLTNGPLANTLGRSGAPLPPRRDPKTTLSVGRARAKSMVVTVNDEEEIENALNGSSIESIHQHEPGKKLVDLVEAQKKIGAGCDGSVSFLYRTGNSTNCQPRTASVRSRPISSRITATELEELFQRQRSLSQVSGLMTTSNFHNSSSSPASPAKTPRVYASVAEMKRSKSKGSHKVRFFGSGSKSNMAEMHRDFHSTPDLAVPQFAMPNDMINGKPHRSQEDLGSLFRPLPPSHPPPPVPSMGQIVKVETRLSTTDQGGILVSKGEYVAAKAGKGKEGENGEVMSSFRPTDNAKLYASPEDIKTVGFRSRPAQVRKSQSLRSPTRGGFITDDSERPTTEPTQYAQPIRQTATARNHSSISDTVGTVKRHSLQMNRLTNPPPIPEPDYSFSESDEEVSQNNTVNLTVISNSGSNMNNANKPILNNGNQEKETSGNSNSSASSSSTIGHSFSVEEIQKVRTKLKSSKSYPNDFMAQQNADGDGDNSSSGVSSDQDVPGGQLCQDEPELRIPAQPFQRQNSIRISNKTLLNKQKTLQLVTNPGGGRSAVSLAHLPPPIEDNADEGGDGLVVPPPPEFLSGANTEMEVLAPPPPQFSDGKLVTRVRIVGAVPKTKATAAAMTGGKQKH</sequence>
<feature type="compositionally biased region" description="Polar residues" evidence="3">
    <location>
        <begin position="303"/>
        <end position="315"/>
    </location>
</feature>
<dbReference type="Proteomes" id="UP001372834">
    <property type="component" value="Unassembled WGS sequence"/>
</dbReference>
<feature type="region of interest" description="Disordered" evidence="3">
    <location>
        <begin position="303"/>
        <end position="323"/>
    </location>
</feature>
<feature type="domain" description="SH3" evidence="4">
    <location>
        <begin position="93"/>
        <end position="153"/>
    </location>
</feature>
<dbReference type="Gene3D" id="2.30.30.40">
    <property type="entry name" value="SH3 Domains"/>
    <property type="match status" value="1"/>
</dbReference>
<feature type="compositionally biased region" description="Polar residues" evidence="3">
    <location>
        <begin position="793"/>
        <end position="806"/>
    </location>
</feature>
<dbReference type="GO" id="GO:0030160">
    <property type="term" value="F:synaptic receptor adaptor activity"/>
    <property type="evidence" value="ECO:0007669"/>
    <property type="project" value="TreeGrafter"/>
</dbReference>
<dbReference type="Pfam" id="PF07653">
    <property type="entry name" value="SH3_2"/>
    <property type="match status" value="1"/>
</dbReference>
<protein>
    <submittedName>
        <fullName evidence="6">Uncharacterized protein</fullName>
    </submittedName>
</protein>
<evidence type="ECO:0000259" key="5">
    <source>
        <dbReference type="PROSITE" id="PS50106"/>
    </source>
</evidence>
<dbReference type="GO" id="GO:0045211">
    <property type="term" value="C:postsynaptic membrane"/>
    <property type="evidence" value="ECO:0007669"/>
    <property type="project" value="TreeGrafter"/>
</dbReference>
<organism evidence="6 7">
    <name type="scientific">Polyplax serrata</name>
    <name type="common">Common mouse louse</name>
    <dbReference type="NCBI Taxonomy" id="468196"/>
    <lineage>
        <taxon>Eukaryota</taxon>
        <taxon>Metazoa</taxon>
        <taxon>Ecdysozoa</taxon>
        <taxon>Arthropoda</taxon>
        <taxon>Hexapoda</taxon>
        <taxon>Insecta</taxon>
        <taxon>Pterygota</taxon>
        <taxon>Neoptera</taxon>
        <taxon>Paraneoptera</taxon>
        <taxon>Psocodea</taxon>
        <taxon>Troctomorpha</taxon>
        <taxon>Phthiraptera</taxon>
        <taxon>Anoplura</taxon>
        <taxon>Polyplacidae</taxon>
        <taxon>Polyplax</taxon>
    </lineage>
</organism>
<dbReference type="InterPro" id="IPR051569">
    <property type="entry name" value="SHANK"/>
</dbReference>
<keyword evidence="1 2" id="KW-0728">SH3 domain</keyword>
<evidence type="ECO:0000256" key="3">
    <source>
        <dbReference type="SAM" id="MobiDB-lite"/>
    </source>
</evidence>
<dbReference type="InterPro" id="IPR001478">
    <property type="entry name" value="PDZ"/>
</dbReference>
<reference evidence="6 7" key="1">
    <citation type="submission" date="2023-10" db="EMBL/GenBank/DDBJ databases">
        <title>Genomes of two closely related lineages of the louse Polyplax serrata with different host specificities.</title>
        <authorList>
            <person name="Martinu J."/>
            <person name="Tarabai H."/>
            <person name="Stefka J."/>
            <person name="Hypsa V."/>
        </authorList>
    </citation>
    <scope>NUCLEOTIDE SEQUENCE [LARGE SCALE GENOMIC DNA]</scope>
    <source>
        <strain evidence="6">HR10_N</strain>
    </source>
</reference>
<dbReference type="InterPro" id="IPR001452">
    <property type="entry name" value="SH3_domain"/>
</dbReference>
<dbReference type="GO" id="GO:0014069">
    <property type="term" value="C:postsynaptic density"/>
    <property type="evidence" value="ECO:0007669"/>
    <property type="project" value="TreeGrafter"/>
</dbReference>
<feature type="region of interest" description="Disordered" evidence="3">
    <location>
        <begin position="49"/>
        <end position="89"/>
    </location>
</feature>
<evidence type="ECO:0000259" key="4">
    <source>
        <dbReference type="PROSITE" id="PS50002"/>
    </source>
</evidence>
<feature type="compositionally biased region" description="Low complexity" evidence="3">
    <location>
        <begin position="811"/>
        <end position="826"/>
    </location>
</feature>
<dbReference type="CDD" id="cd06746">
    <property type="entry name" value="PDZ_SHANK1_3-like"/>
    <property type="match status" value="1"/>
</dbReference>
<evidence type="ECO:0000256" key="1">
    <source>
        <dbReference type="ARBA" id="ARBA00022443"/>
    </source>
</evidence>